<dbReference type="GO" id="GO:0005743">
    <property type="term" value="C:mitochondrial inner membrane"/>
    <property type="evidence" value="ECO:0007669"/>
    <property type="project" value="UniProtKB-SubCell"/>
</dbReference>
<keyword evidence="8 13" id="KW-0249">Electron transport</keyword>
<evidence type="ECO:0000256" key="1">
    <source>
        <dbReference type="ARBA" id="ARBA00004434"/>
    </source>
</evidence>
<keyword evidence="9" id="KW-1133">Transmembrane helix</keyword>
<keyword evidence="10 13" id="KW-0496">Mitochondrion</keyword>
<evidence type="ECO:0000256" key="10">
    <source>
        <dbReference type="ARBA" id="ARBA00023128"/>
    </source>
</evidence>
<comment type="subunit">
    <text evidence="12 13">Component of the ubiquinol-cytochrome c oxidoreductase (cytochrome b-c1 complex, complex III, CIII), a multisubunit enzyme composed of 11 subunits. The complex is composed of 3 respiratory subunits cytochrome b, cytochrome c1 and Rieske protein UQCRFS1, 2 core protein subunits UQCRC1/QCR1 and UQCRC2/QCR2, and 6 low-molecular weight protein subunits UQCRH/QCR6, UQCRB/QCR7, UQCRQ/QCR8, UQCR10/QCR9, UQCR11/QCR10 and subunit 9, the cleavage product of Rieske protein UQCRFS1. The complex exists as an obligatory dimer and forms supercomplexes (SCs) in the inner mitochondrial membrane with NADH-ubiquinone oxidoreductase (complex I, CI) and cytochrome c oxidase (complex IV, CIV), resulting in different assemblies (supercomplex SCI(1)III(2)IV(1) and megacomplex MCI(2)III(2)IV(2)). Interacts with UQCC6.</text>
</comment>
<evidence type="ECO:0000256" key="7">
    <source>
        <dbReference type="ARBA" id="ARBA00022792"/>
    </source>
</evidence>
<dbReference type="PANTHER" id="PTHR12119:SF2">
    <property type="entry name" value="CYTOCHROME B-C1 COMPLEX SUBUNIT 8"/>
    <property type="match status" value="1"/>
</dbReference>
<dbReference type="InterPro" id="IPR036642">
    <property type="entry name" value="Cyt_bc1_su8_sf"/>
</dbReference>
<evidence type="ECO:0000256" key="6">
    <source>
        <dbReference type="ARBA" id="ARBA00022692"/>
    </source>
</evidence>
<dbReference type="GeneID" id="102822565"/>
<dbReference type="GO" id="GO:0006122">
    <property type="term" value="P:mitochondrial electron transport, ubiquinol to cytochrome c"/>
    <property type="evidence" value="ECO:0007669"/>
    <property type="project" value="UniProtKB-UniRule"/>
</dbReference>
<dbReference type="AlphaFoldDB" id="A0A9B0WQB2"/>
<keyword evidence="11" id="KW-0472">Membrane</keyword>
<dbReference type="PANTHER" id="PTHR12119">
    <property type="entry name" value="UBIQUINOL-CYTOCHROME C REDUCTASE COMPLEX UBIQUINONE-BINDING PROTEIN QP-C"/>
    <property type="match status" value="1"/>
</dbReference>
<evidence type="ECO:0000256" key="9">
    <source>
        <dbReference type="ARBA" id="ARBA00022989"/>
    </source>
</evidence>
<organism evidence="14 15">
    <name type="scientific">Chrysochloris asiatica</name>
    <name type="common">Cape golden mole</name>
    <dbReference type="NCBI Taxonomy" id="185453"/>
    <lineage>
        <taxon>Eukaryota</taxon>
        <taxon>Metazoa</taxon>
        <taxon>Chordata</taxon>
        <taxon>Craniata</taxon>
        <taxon>Vertebrata</taxon>
        <taxon>Euteleostomi</taxon>
        <taxon>Mammalia</taxon>
        <taxon>Eutheria</taxon>
        <taxon>Afrotheria</taxon>
        <taxon>Chrysochloridae</taxon>
        <taxon>Chrysochlorinae</taxon>
        <taxon>Chrysochloris</taxon>
    </lineage>
</organism>
<evidence type="ECO:0000313" key="15">
    <source>
        <dbReference type="RefSeq" id="XP_006863055.1"/>
    </source>
</evidence>
<evidence type="ECO:0000256" key="13">
    <source>
        <dbReference type="RuleBase" id="RU368118"/>
    </source>
</evidence>
<dbReference type="Pfam" id="PF02939">
    <property type="entry name" value="UcrQ"/>
    <property type="match status" value="1"/>
</dbReference>
<gene>
    <name evidence="15" type="primary">LOC102822565</name>
</gene>
<evidence type="ECO:0000256" key="2">
    <source>
        <dbReference type="ARBA" id="ARBA00007668"/>
    </source>
</evidence>
<dbReference type="Gene3D" id="1.20.5.210">
    <property type="entry name" value="Cytochrome b-c1 complex subunit 8"/>
    <property type="match status" value="1"/>
</dbReference>
<name>A0A9B0WQB2_CHRAS</name>
<comment type="similarity">
    <text evidence="2 13">Belongs to the UQCRQ/QCR8 family.</text>
</comment>
<keyword evidence="7 13" id="KW-0999">Mitochondrion inner membrane</keyword>
<dbReference type="InterPro" id="IPR004205">
    <property type="entry name" value="Cyt_bc1_su8"/>
</dbReference>
<dbReference type="RefSeq" id="XP_006863055.1">
    <property type="nucleotide sequence ID" value="XM_006862993.1"/>
</dbReference>
<keyword evidence="5 13" id="KW-0679">Respiratory chain</keyword>
<accession>A0A9B0WQB2</accession>
<evidence type="ECO:0000256" key="8">
    <source>
        <dbReference type="ARBA" id="ARBA00022982"/>
    </source>
</evidence>
<reference evidence="15" key="1">
    <citation type="submission" date="2025-08" db="UniProtKB">
        <authorList>
            <consortium name="RefSeq"/>
        </authorList>
    </citation>
    <scope>IDENTIFICATION</scope>
    <source>
        <tissue evidence="15">Spleen</tissue>
    </source>
</reference>
<dbReference type="Proteomes" id="UP000504623">
    <property type="component" value="Unplaced"/>
</dbReference>
<comment type="function">
    <text evidence="13">Component of the ubiquinol-cytochrome c oxidoreductase, a multisubunit transmembrane complex that is part of the mitochondrial electron transport chain which drives oxidative phosphorylation. The complex plays an important role in the uptake of multiple carbon sources present in different host niches.</text>
</comment>
<evidence type="ECO:0000256" key="5">
    <source>
        <dbReference type="ARBA" id="ARBA00022660"/>
    </source>
</evidence>
<dbReference type="SUPFAM" id="SSF81508">
    <property type="entry name" value="Ubiquinone-binding protein QP-C of cytochrome bc1 complex (Ubiquinol-cytochrome c reductase)"/>
    <property type="match status" value="1"/>
</dbReference>
<sequence>MGHDFGNLRRMLHVITYVLLPFQQRAFLNYFSKGIPNMLCHTHTSVLRVVPLFYLVYTWGTRVFEKSKRKNPATYENDNSLGWFPISERPFSGRGVYPVS</sequence>
<protein>
    <recommendedName>
        <fullName evidence="3 13">Cytochrome b-c1 complex subunit 8</fullName>
    </recommendedName>
    <alternativeName>
        <fullName evidence="13">Complex III subunit 8</fullName>
    </alternativeName>
</protein>
<keyword evidence="14" id="KW-1185">Reference proteome</keyword>
<keyword evidence="4 13" id="KW-0813">Transport</keyword>
<keyword evidence="6" id="KW-0812">Transmembrane</keyword>
<comment type="subcellular location">
    <subcellularLocation>
        <location evidence="1 13">Mitochondrion inner membrane</location>
        <topology evidence="1 13">Single-pass membrane protein</topology>
    </subcellularLocation>
</comment>
<evidence type="ECO:0000256" key="12">
    <source>
        <dbReference type="ARBA" id="ARBA00047105"/>
    </source>
</evidence>
<dbReference type="OrthoDB" id="6683853at2759"/>
<evidence type="ECO:0000256" key="4">
    <source>
        <dbReference type="ARBA" id="ARBA00022448"/>
    </source>
</evidence>
<evidence type="ECO:0000256" key="3">
    <source>
        <dbReference type="ARBA" id="ARBA00016324"/>
    </source>
</evidence>
<evidence type="ECO:0000256" key="11">
    <source>
        <dbReference type="ARBA" id="ARBA00023136"/>
    </source>
</evidence>
<proteinExistence type="inferred from homology"/>
<evidence type="ECO:0000313" key="14">
    <source>
        <dbReference type="Proteomes" id="UP000504623"/>
    </source>
</evidence>
<dbReference type="GO" id="GO:0045275">
    <property type="term" value="C:respiratory chain complex III"/>
    <property type="evidence" value="ECO:0007669"/>
    <property type="project" value="UniProtKB-UniRule"/>
</dbReference>